<dbReference type="EMBL" id="QBLH01002732">
    <property type="protein sequence ID" value="TGZ47463.1"/>
    <property type="molecule type" value="Genomic_DNA"/>
</dbReference>
<name>A0A4S2KDS2_9HYME</name>
<evidence type="ECO:0000313" key="2">
    <source>
        <dbReference type="Proteomes" id="UP000310200"/>
    </source>
</evidence>
<sequence length="151" mass="16755">MERIIDDDINTTTDLLVSANNSTNDEPGTIPCNDTATVNVRGFSEYSTRATRTSLNIAVGFLYQRFSSVQTVTGICACFGEPLGLIMSLTLTYRVIVRGRHRWLLAQWDPGVCGRTQAPNIKNSYLTYGTGSSSRSNHYLNRAVVLHSFRD</sequence>
<protein>
    <submittedName>
        <fullName evidence="1">Uncharacterized protein</fullName>
    </submittedName>
</protein>
<keyword evidence="2" id="KW-1185">Reference proteome</keyword>
<dbReference type="AlphaFoldDB" id="A0A4S2KDS2"/>
<dbReference type="Proteomes" id="UP000310200">
    <property type="component" value="Unassembled WGS sequence"/>
</dbReference>
<gene>
    <name evidence="1" type="ORF">DBV15_00105</name>
</gene>
<proteinExistence type="predicted"/>
<organism evidence="1 2">
    <name type="scientific">Temnothorax longispinosus</name>
    <dbReference type="NCBI Taxonomy" id="300112"/>
    <lineage>
        <taxon>Eukaryota</taxon>
        <taxon>Metazoa</taxon>
        <taxon>Ecdysozoa</taxon>
        <taxon>Arthropoda</taxon>
        <taxon>Hexapoda</taxon>
        <taxon>Insecta</taxon>
        <taxon>Pterygota</taxon>
        <taxon>Neoptera</taxon>
        <taxon>Endopterygota</taxon>
        <taxon>Hymenoptera</taxon>
        <taxon>Apocrita</taxon>
        <taxon>Aculeata</taxon>
        <taxon>Formicoidea</taxon>
        <taxon>Formicidae</taxon>
        <taxon>Myrmicinae</taxon>
        <taxon>Temnothorax</taxon>
    </lineage>
</organism>
<evidence type="ECO:0000313" key="1">
    <source>
        <dbReference type="EMBL" id="TGZ47463.1"/>
    </source>
</evidence>
<reference evidence="1 2" key="1">
    <citation type="journal article" date="2019" name="Philos. Trans. R. Soc. Lond., B, Biol. Sci.">
        <title>Ant behaviour and brain gene expression of defending hosts depend on the ecological success of the intruding social parasite.</title>
        <authorList>
            <person name="Kaur R."/>
            <person name="Stoldt M."/>
            <person name="Jongepier E."/>
            <person name="Feldmeyer B."/>
            <person name="Menzel F."/>
            <person name="Bornberg-Bauer E."/>
            <person name="Foitzik S."/>
        </authorList>
    </citation>
    <scope>NUCLEOTIDE SEQUENCE [LARGE SCALE GENOMIC DNA]</scope>
    <source>
        <tissue evidence="1">Whole body</tissue>
    </source>
</reference>
<accession>A0A4S2KDS2</accession>
<comment type="caution">
    <text evidence="1">The sequence shown here is derived from an EMBL/GenBank/DDBJ whole genome shotgun (WGS) entry which is preliminary data.</text>
</comment>